<sequence>PILEAGSVLEASSVLEAGSVLEARPILEAGSVLEASSVLEARLERRRFRPELSPRAIDTLEFEKANYESKYH</sequence>
<protein>
    <submittedName>
        <fullName evidence="2">Uncharacterized protein</fullName>
    </submittedName>
</protein>
<name>A0A267E3N7_9PLAT</name>
<dbReference type="AlphaFoldDB" id="A0A267E3N7"/>
<dbReference type="EMBL" id="NIVC01002476">
    <property type="protein sequence ID" value="PAA57536.1"/>
    <property type="molecule type" value="Genomic_DNA"/>
</dbReference>
<organism evidence="2 4">
    <name type="scientific">Macrostomum lignano</name>
    <dbReference type="NCBI Taxonomy" id="282301"/>
    <lineage>
        <taxon>Eukaryota</taxon>
        <taxon>Metazoa</taxon>
        <taxon>Spiralia</taxon>
        <taxon>Lophotrochozoa</taxon>
        <taxon>Platyhelminthes</taxon>
        <taxon>Rhabditophora</taxon>
        <taxon>Macrostomorpha</taxon>
        <taxon>Macrostomida</taxon>
        <taxon>Macrostomidae</taxon>
        <taxon>Macrostomum</taxon>
    </lineage>
</organism>
<dbReference type="Proteomes" id="UP000215902">
    <property type="component" value="Unassembled WGS sequence"/>
</dbReference>
<dbReference type="EMBL" id="NIVC01002656">
    <property type="protein sequence ID" value="PAA56161.1"/>
    <property type="molecule type" value="Genomic_DNA"/>
</dbReference>
<comment type="caution">
    <text evidence="2">The sequence shown here is derived from an EMBL/GenBank/DDBJ whole genome shotgun (WGS) entry which is preliminary data.</text>
</comment>
<accession>A0A267E3N7</accession>
<keyword evidence="4" id="KW-1185">Reference proteome</keyword>
<proteinExistence type="predicted"/>
<reference evidence="2 4" key="1">
    <citation type="submission" date="2017-06" db="EMBL/GenBank/DDBJ databases">
        <title>A platform for efficient transgenesis in Macrostomum lignano, a flatworm model organism for stem cell research.</title>
        <authorList>
            <person name="Berezikov E."/>
        </authorList>
    </citation>
    <scope>NUCLEOTIDE SEQUENCE [LARGE SCALE GENOMIC DNA]</scope>
    <source>
        <strain evidence="2">DV1</strain>
        <tissue evidence="2">Whole organism</tissue>
    </source>
</reference>
<evidence type="ECO:0000313" key="3">
    <source>
        <dbReference type="EMBL" id="PAA57536.1"/>
    </source>
</evidence>
<dbReference type="OrthoDB" id="6382392at2759"/>
<feature type="non-terminal residue" evidence="2">
    <location>
        <position position="1"/>
    </location>
</feature>
<gene>
    <name evidence="3" type="ORF">BOX15_Mlig022918g1</name>
    <name evidence="2" type="ORF">BOX15_Mlig022918g2</name>
    <name evidence="1" type="ORF">BOX15_Mlig022918g3</name>
</gene>
<evidence type="ECO:0000313" key="4">
    <source>
        <dbReference type="Proteomes" id="UP000215902"/>
    </source>
</evidence>
<evidence type="ECO:0000313" key="1">
    <source>
        <dbReference type="EMBL" id="PAA46723.1"/>
    </source>
</evidence>
<evidence type="ECO:0000313" key="2">
    <source>
        <dbReference type="EMBL" id="PAA56161.1"/>
    </source>
</evidence>
<dbReference type="EMBL" id="NIVC01004727">
    <property type="protein sequence ID" value="PAA46723.1"/>
    <property type="molecule type" value="Genomic_DNA"/>
</dbReference>